<keyword evidence="3" id="KW-1185">Reference proteome</keyword>
<dbReference type="AlphaFoldDB" id="A0A7I9V957"/>
<protein>
    <submittedName>
        <fullName evidence="2">Uncharacterized protein</fullName>
    </submittedName>
</protein>
<organism evidence="2 3">
    <name type="scientific">Gordonia spumicola</name>
    <dbReference type="NCBI Taxonomy" id="589161"/>
    <lineage>
        <taxon>Bacteria</taxon>
        <taxon>Bacillati</taxon>
        <taxon>Actinomycetota</taxon>
        <taxon>Actinomycetes</taxon>
        <taxon>Mycobacteriales</taxon>
        <taxon>Gordoniaceae</taxon>
        <taxon>Gordonia</taxon>
    </lineage>
</organism>
<name>A0A7I9V957_9ACTN</name>
<gene>
    <name evidence="2" type="ORF">nbrc107696_20660</name>
</gene>
<accession>A0A7I9V957</accession>
<reference evidence="3" key="1">
    <citation type="submission" date="2019-06" db="EMBL/GenBank/DDBJ databases">
        <title>Gordonia isolated from sludge of a wastewater treatment plant.</title>
        <authorList>
            <person name="Tamura T."/>
            <person name="Aoyama K."/>
            <person name="Kang Y."/>
            <person name="Saito S."/>
            <person name="Akiyama N."/>
            <person name="Yazawa K."/>
            <person name="Gonoi T."/>
            <person name="Mikami Y."/>
        </authorList>
    </citation>
    <scope>NUCLEOTIDE SEQUENCE [LARGE SCALE GENOMIC DNA]</scope>
    <source>
        <strain evidence="3">NBRC 107696</strain>
    </source>
</reference>
<evidence type="ECO:0000313" key="3">
    <source>
        <dbReference type="Proteomes" id="UP000444960"/>
    </source>
</evidence>
<comment type="caution">
    <text evidence="2">The sequence shown here is derived from an EMBL/GenBank/DDBJ whole genome shotgun (WGS) entry which is preliminary data.</text>
</comment>
<evidence type="ECO:0000313" key="2">
    <source>
        <dbReference type="EMBL" id="GEE01620.1"/>
    </source>
</evidence>
<dbReference type="EMBL" id="BJOV01000003">
    <property type="protein sequence ID" value="GEE01620.1"/>
    <property type="molecule type" value="Genomic_DNA"/>
</dbReference>
<dbReference type="Proteomes" id="UP000444960">
    <property type="component" value="Unassembled WGS sequence"/>
</dbReference>
<sequence>MVDRLKKFLKFLGMLAPIAAALAAAFSAWAALNSLEVASNVMESDRASLTVVELPRESFDKNALGDIEFANYLVRNVGKRPATILALQMRRGDISRIAILGTPESLGMKSSSATEGDSVSVPGKVHVEPGGAEWLMVRSDWLARAHVQWGMCGVAEDRTEYSLIGGAEDLYFEIPDRVREQAETLCRTWSMWADVNDSESPSVPPPTGGG</sequence>
<evidence type="ECO:0000256" key="1">
    <source>
        <dbReference type="SAM" id="SignalP"/>
    </source>
</evidence>
<proteinExistence type="predicted"/>
<feature type="signal peptide" evidence="1">
    <location>
        <begin position="1"/>
        <end position="30"/>
    </location>
</feature>
<feature type="chain" id="PRO_5029869947" evidence="1">
    <location>
        <begin position="31"/>
        <end position="210"/>
    </location>
</feature>
<keyword evidence="1" id="KW-0732">Signal</keyword>